<dbReference type="AlphaFoldDB" id="A0AAJ5C4R9"/>
<evidence type="ECO:0000313" key="4">
    <source>
        <dbReference type="Proteomes" id="UP001294444"/>
    </source>
</evidence>
<name>A0AAJ5C4R9_9BASI</name>
<feature type="chain" id="PRO_5042483679" evidence="2">
    <location>
        <begin position="20"/>
        <end position="100"/>
    </location>
</feature>
<feature type="compositionally biased region" description="Basic and acidic residues" evidence="1">
    <location>
        <begin position="62"/>
        <end position="74"/>
    </location>
</feature>
<accession>A0AAJ5C4R9</accession>
<feature type="signal peptide" evidence="2">
    <location>
        <begin position="1"/>
        <end position="19"/>
    </location>
</feature>
<protein>
    <submittedName>
        <fullName evidence="3">Uncharacterized protein</fullName>
    </submittedName>
</protein>
<evidence type="ECO:0000256" key="2">
    <source>
        <dbReference type="SAM" id="SignalP"/>
    </source>
</evidence>
<reference evidence="3" key="1">
    <citation type="submission" date="2023-10" db="EMBL/GenBank/DDBJ databases">
        <authorList>
            <person name="Guldener U."/>
        </authorList>
    </citation>
    <scope>NUCLEOTIDE SEQUENCE</scope>
    <source>
        <strain evidence="3">Mp4</strain>
    </source>
</reference>
<evidence type="ECO:0000313" key="3">
    <source>
        <dbReference type="EMBL" id="SNX83957.1"/>
    </source>
</evidence>
<proteinExistence type="predicted"/>
<keyword evidence="2" id="KW-0732">Signal</keyword>
<evidence type="ECO:0000256" key="1">
    <source>
        <dbReference type="SAM" id="MobiDB-lite"/>
    </source>
</evidence>
<dbReference type="EMBL" id="OAPG01000005">
    <property type="protein sequence ID" value="SNX83957.1"/>
    <property type="molecule type" value="Genomic_DNA"/>
</dbReference>
<feature type="region of interest" description="Disordered" evidence="1">
    <location>
        <begin position="62"/>
        <end position="100"/>
    </location>
</feature>
<organism evidence="3 4">
    <name type="scientific">Melanopsichium pennsylvanicum</name>
    <dbReference type="NCBI Taxonomy" id="63383"/>
    <lineage>
        <taxon>Eukaryota</taxon>
        <taxon>Fungi</taxon>
        <taxon>Dikarya</taxon>
        <taxon>Basidiomycota</taxon>
        <taxon>Ustilaginomycotina</taxon>
        <taxon>Ustilaginomycetes</taxon>
        <taxon>Ustilaginales</taxon>
        <taxon>Ustilaginaceae</taxon>
        <taxon>Melanopsichium</taxon>
    </lineage>
</organism>
<sequence length="100" mass="11020">MSTCPVSQLLGCLWLLVGTYLPNLSRQLLPCKAIKVVWKLPEQSLIDEAVFPDEAYLWNDREEGSSIRTEDGVQKMRGGPKASGANSSFDGMDVDNCLSK</sequence>
<keyword evidence="4" id="KW-1185">Reference proteome</keyword>
<gene>
    <name evidence="3" type="ORF">MEPE_02665</name>
</gene>
<dbReference type="Proteomes" id="UP001294444">
    <property type="component" value="Unassembled WGS sequence"/>
</dbReference>
<comment type="caution">
    <text evidence="3">The sequence shown here is derived from an EMBL/GenBank/DDBJ whole genome shotgun (WGS) entry which is preliminary data.</text>
</comment>